<proteinExistence type="predicted"/>
<dbReference type="Proteomes" id="UP000308199">
    <property type="component" value="Unassembled WGS sequence"/>
</dbReference>
<evidence type="ECO:0000313" key="2">
    <source>
        <dbReference type="EMBL" id="THH11705.1"/>
    </source>
</evidence>
<dbReference type="EMBL" id="SGPK01000009">
    <property type="protein sequence ID" value="THH11705.1"/>
    <property type="molecule type" value="Genomic_DNA"/>
</dbReference>
<sequence>MPLMDRYYAPNTPEARAHSRINENIHWEDEHHSLNETLIALCASYQALSRYISGADIYLMPRSQQELESKLKRYAYDAIHNMIAQSKSPMERGGYSRVCHMAEQSIRSVLSTDSNTTDLLNMHRRHDELKSPVEGSPGRTVATK</sequence>
<evidence type="ECO:0000313" key="3">
    <source>
        <dbReference type="Proteomes" id="UP000308199"/>
    </source>
</evidence>
<keyword evidence="3" id="KW-1185">Reference proteome</keyword>
<dbReference type="OrthoDB" id="3229989at2759"/>
<feature type="region of interest" description="Disordered" evidence="1">
    <location>
        <begin position="125"/>
        <end position="144"/>
    </location>
</feature>
<accession>A0A4S4LIT6</accession>
<dbReference type="AlphaFoldDB" id="A0A4S4LIT6"/>
<evidence type="ECO:0000256" key="1">
    <source>
        <dbReference type="SAM" id="MobiDB-lite"/>
    </source>
</evidence>
<comment type="caution">
    <text evidence="2">The sequence shown here is derived from an EMBL/GenBank/DDBJ whole genome shotgun (WGS) entry which is preliminary data.</text>
</comment>
<organism evidence="2 3">
    <name type="scientific">Phellinidium pouzarii</name>
    <dbReference type="NCBI Taxonomy" id="167371"/>
    <lineage>
        <taxon>Eukaryota</taxon>
        <taxon>Fungi</taxon>
        <taxon>Dikarya</taxon>
        <taxon>Basidiomycota</taxon>
        <taxon>Agaricomycotina</taxon>
        <taxon>Agaricomycetes</taxon>
        <taxon>Hymenochaetales</taxon>
        <taxon>Hymenochaetaceae</taxon>
        <taxon>Phellinidium</taxon>
    </lineage>
</organism>
<reference evidence="2 3" key="1">
    <citation type="submission" date="2019-02" db="EMBL/GenBank/DDBJ databases">
        <title>Genome sequencing of the rare red list fungi Phellinidium pouzarii.</title>
        <authorList>
            <person name="Buettner E."/>
            <person name="Kellner H."/>
        </authorList>
    </citation>
    <scope>NUCLEOTIDE SEQUENCE [LARGE SCALE GENOMIC DNA]</scope>
    <source>
        <strain evidence="2 3">DSM 108285</strain>
    </source>
</reference>
<protein>
    <submittedName>
        <fullName evidence="2">Uncharacterized protein</fullName>
    </submittedName>
</protein>
<gene>
    <name evidence="2" type="ORF">EW145_g446</name>
</gene>
<name>A0A4S4LIT6_9AGAM</name>